<dbReference type="PANTHER" id="PTHR10237:SF14">
    <property type="entry name" value="MYND-TYPE DOMAIN-CONTAINING PROTEIN"/>
    <property type="match status" value="1"/>
</dbReference>
<dbReference type="GO" id="GO:0005634">
    <property type="term" value="C:nucleus"/>
    <property type="evidence" value="ECO:0007669"/>
    <property type="project" value="TreeGrafter"/>
</dbReference>
<sequence length="385" mass="41060">MQQQPGAEFFQRRLERARAIPPAERSPEVAGFVESVALLQDLAALLPIQRRGDYVAPETPEGLNFPDHLTAYVPHLRAAAVAALCRPEARPLLEAQLRWLAEEGQEAVERSGVEQLKRLALTVDQLVYATHHRLVMCVGIELFNGGGMFGMAMQARLTASQAAFQAAADASVAALLALEPDNPWGWHAKVLHLRSRNPEESVQAGLRCFRLGKQQGSDWYVAQGAVDAMNLCSAKCLGVSPQLRRAAEEAFQEAKPALRRCKRLLPDGWVKSMEGFMVMASNFSTLSGFRGSASSSGAAAAAHGGAGGGTAAAGGSAMDSVDAFIAAHKAVLSSLGGMADPTLCTGCGQKALGLRRCSGCKRASYCSAECQKKHWPQHKALCRPA</sequence>
<evidence type="ECO:0000256" key="2">
    <source>
        <dbReference type="ARBA" id="ARBA00022771"/>
    </source>
</evidence>
<reference evidence="6" key="1">
    <citation type="submission" date="2020-11" db="EMBL/GenBank/DDBJ databases">
        <title>Chlorella ohadii genome sequencing and assembly.</title>
        <authorList>
            <person name="Murik O."/>
            <person name="Treves H."/>
            <person name="Kedem I."/>
            <person name="Shotland Y."/>
            <person name="Kaplan A."/>
        </authorList>
    </citation>
    <scope>NUCLEOTIDE SEQUENCE</scope>
    <source>
        <strain evidence="6">1</strain>
    </source>
</reference>
<evidence type="ECO:0000259" key="5">
    <source>
        <dbReference type="PROSITE" id="PS50865"/>
    </source>
</evidence>
<dbReference type="Pfam" id="PF01753">
    <property type="entry name" value="zf-MYND"/>
    <property type="match status" value="1"/>
</dbReference>
<dbReference type="Gene3D" id="6.10.140.2220">
    <property type="match status" value="1"/>
</dbReference>
<evidence type="ECO:0000313" key="7">
    <source>
        <dbReference type="Proteomes" id="UP001205105"/>
    </source>
</evidence>
<evidence type="ECO:0000313" key="6">
    <source>
        <dbReference type="EMBL" id="KAI7837129.1"/>
    </source>
</evidence>
<proteinExistence type="predicted"/>
<dbReference type="SUPFAM" id="SSF144232">
    <property type="entry name" value="HIT/MYND zinc finger-like"/>
    <property type="match status" value="1"/>
</dbReference>
<dbReference type="InterPro" id="IPR002893">
    <property type="entry name" value="Znf_MYND"/>
</dbReference>
<keyword evidence="1" id="KW-0479">Metal-binding</keyword>
<evidence type="ECO:0000256" key="1">
    <source>
        <dbReference type="ARBA" id="ARBA00022723"/>
    </source>
</evidence>
<comment type="caution">
    <text evidence="6">The sequence shown here is derived from an EMBL/GenBank/DDBJ whole genome shotgun (WGS) entry which is preliminary data.</text>
</comment>
<evidence type="ECO:0000256" key="3">
    <source>
        <dbReference type="ARBA" id="ARBA00022833"/>
    </source>
</evidence>
<name>A0AAD5DIW8_9CHLO</name>
<protein>
    <recommendedName>
        <fullName evidence="5">MYND-type domain-containing protein</fullName>
    </recommendedName>
</protein>
<organism evidence="6 7">
    <name type="scientific">Chlorella ohadii</name>
    <dbReference type="NCBI Taxonomy" id="2649997"/>
    <lineage>
        <taxon>Eukaryota</taxon>
        <taxon>Viridiplantae</taxon>
        <taxon>Chlorophyta</taxon>
        <taxon>core chlorophytes</taxon>
        <taxon>Trebouxiophyceae</taxon>
        <taxon>Chlorellales</taxon>
        <taxon>Chlorellaceae</taxon>
        <taxon>Chlorella clade</taxon>
        <taxon>Chlorella</taxon>
    </lineage>
</organism>
<dbReference type="InterPro" id="IPR024119">
    <property type="entry name" value="TF_DEAF-1"/>
</dbReference>
<dbReference type="PROSITE" id="PS01360">
    <property type="entry name" value="ZF_MYND_1"/>
    <property type="match status" value="1"/>
</dbReference>
<dbReference type="GO" id="GO:0000981">
    <property type="term" value="F:DNA-binding transcription factor activity, RNA polymerase II-specific"/>
    <property type="evidence" value="ECO:0007669"/>
    <property type="project" value="TreeGrafter"/>
</dbReference>
<dbReference type="AlphaFoldDB" id="A0AAD5DIW8"/>
<feature type="domain" description="MYND-type" evidence="5">
    <location>
        <begin position="344"/>
        <end position="382"/>
    </location>
</feature>
<keyword evidence="7" id="KW-1185">Reference proteome</keyword>
<dbReference type="PANTHER" id="PTHR10237">
    <property type="entry name" value="DEFORMED EPIDERMAL AUTOREGULATORY FACTOR 1 HOMOLOG SUPPRESSIN"/>
    <property type="match status" value="1"/>
</dbReference>
<evidence type="ECO:0000256" key="4">
    <source>
        <dbReference type="PROSITE-ProRule" id="PRU00134"/>
    </source>
</evidence>
<gene>
    <name evidence="6" type="ORF">COHA_009007</name>
</gene>
<dbReference type="Proteomes" id="UP001205105">
    <property type="component" value="Unassembled WGS sequence"/>
</dbReference>
<keyword evidence="3" id="KW-0862">Zinc</keyword>
<keyword evidence="2 4" id="KW-0863">Zinc-finger</keyword>
<accession>A0AAD5DIW8</accession>
<dbReference type="EMBL" id="JADXDR010000162">
    <property type="protein sequence ID" value="KAI7837129.1"/>
    <property type="molecule type" value="Genomic_DNA"/>
</dbReference>
<dbReference type="PROSITE" id="PS50865">
    <property type="entry name" value="ZF_MYND_2"/>
    <property type="match status" value="1"/>
</dbReference>
<dbReference type="GO" id="GO:0008270">
    <property type="term" value="F:zinc ion binding"/>
    <property type="evidence" value="ECO:0007669"/>
    <property type="project" value="UniProtKB-KW"/>
</dbReference>